<dbReference type="EMBL" id="JAUSQU010000001">
    <property type="protein sequence ID" value="MDP9844368.1"/>
    <property type="molecule type" value="Genomic_DNA"/>
</dbReference>
<sequence length="114" mass="12235">MPFFTASSSPHGTAFVVQARGELDYQHAPVFRSEMTKAWESGVSSVVVIDVTELTFCDSTGVGELILSLQRSQALGTRLTLVGVHGTLERILAITGLRPAFELSPSVEEALRGT</sequence>
<dbReference type="PANTHER" id="PTHR33495">
    <property type="entry name" value="ANTI-SIGMA FACTOR ANTAGONIST TM_1081-RELATED-RELATED"/>
    <property type="match status" value="1"/>
</dbReference>
<evidence type="ECO:0000256" key="1">
    <source>
        <dbReference type="ARBA" id="ARBA00009013"/>
    </source>
</evidence>
<dbReference type="PANTHER" id="PTHR33495:SF2">
    <property type="entry name" value="ANTI-SIGMA FACTOR ANTAGONIST TM_1081-RELATED"/>
    <property type="match status" value="1"/>
</dbReference>
<dbReference type="Proteomes" id="UP001225356">
    <property type="component" value="Unassembled WGS sequence"/>
</dbReference>
<dbReference type="CDD" id="cd07043">
    <property type="entry name" value="STAS_anti-anti-sigma_factors"/>
    <property type="match status" value="1"/>
</dbReference>
<dbReference type="Pfam" id="PF01740">
    <property type="entry name" value="STAS"/>
    <property type="match status" value="1"/>
</dbReference>
<dbReference type="NCBIfam" id="TIGR00377">
    <property type="entry name" value="ant_ant_sig"/>
    <property type="match status" value="1"/>
</dbReference>
<proteinExistence type="inferred from homology"/>
<dbReference type="InterPro" id="IPR003658">
    <property type="entry name" value="Anti-sigma_ant"/>
</dbReference>
<feature type="domain" description="STAS" evidence="3">
    <location>
        <begin position="16"/>
        <end position="114"/>
    </location>
</feature>
<comment type="similarity">
    <text evidence="1 2">Belongs to the anti-sigma-factor antagonist family.</text>
</comment>
<dbReference type="SUPFAM" id="SSF52091">
    <property type="entry name" value="SpoIIaa-like"/>
    <property type="match status" value="1"/>
</dbReference>
<organism evidence="4 5">
    <name type="scientific">Streptosporangium lutulentum</name>
    <dbReference type="NCBI Taxonomy" id="1461250"/>
    <lineage>
        <taxon>Bacteria</taxon>
        <taxon>Bacillati</taxon>
        <taxon>Actinomycetota</taxon>
        <taxon>Actinomycetes</taxon>
        <taxon>Streptosporangiales</taxon>
        <taxon>Streptosporangiaceae</taxon>
        <taxon>Streptosporangium</taxon>
    </lineage>
</organism>
<keyword evidence="5" id="KW-1185">Reference proteome</keyword>
<evidence type="ECO:0000313" key="4">
    <source>
        <dbReference type="EMBL" id="MDP9844368.1"/>
    </source>
</evidence>
<evidence type="ECO:0000259" key="3">
    <source>
        <dbReference type="PROSITE" id="PS50801"/>
    </source>
</evidence>
<comment type="caution">
    <text evidence="4">The sequence shown here is derived from an EMBL/GenBank/DDBJ whole genome shotgun (WGS) entry which is preliminary data.</text>
</comment>
<dbReference type="RefSeq" id="WP_307559181.1">
    <property type="nucleotide sequence ID" value="NZ_JAUSQU010000001.1"/>
</dbReference>
<name>A0ABT9QDH5_9ACTN</name>
<dbReference type="Gene3D" id="3.30.750.24">
    <property type="entry name" value="STAS domain"/>
    <property type="match status" value="1"/>
</dbReference>
<gene>
    <name evidence="4" type="ORF">J2853_003579</name>
</gene>
<dbReference type="InterPro" id="IPR036513">
    <property type="entry name" value="STAS_dom_sf"/>
</dbReference>
<evidence type="ECO:0000313" key="5">
    <source>
        <dbReference type="Proteomes" id="UP001225356"/>
    </source>
</evidence>
<dbReference type="PROSITE" id="PS50801">
    <property type="entry name" value="STAS"/>
    <property type="match status" value="1"/>
</dbReference>
<dbReference type="InterPro" id="IPR002645">
    <property type="entry name" value="STAS_dom"/>
</dbReference>
<protein>
    <recommendedName>
        <fullName evidence="2">Anti-sigma factor antagonist</fullName>
    </recommendedName>
</protein>
<accession>A0ABT9QDH5</accession>
<reference evidence="4 5" key="1">
    <citation type="submission" date="2023-07" db="EMBL/GenBank/DDBJ databases">
        <title>Sequencing the genomes of 1000 actinobacteria strains.</title>
        <authorList>
            <person name="Klenk H.-P."/>
        </authorList>
    </citation>
    <scope>NUCLEOTIDE SEQUENCE [LARGE SCALE GENOMIC DNA]</scope>
    <source>
        <strain evidence="4 5">DSM 46740</strain>
    </source>
</reference>
<evidence type="ECO:0000256" key="2">
    <source>
        <dbReference type="RuleBase" id="RU003749"/>
    </source>
</evidence>